<evidence type="ECO:0000256" key="7">
    <source>
        <dbReference type="ARBA" id="ARBA00023136"/>
    </source>
</evidence>
<feature type="transmembrane region" description="Helical" evidence="9">
    <location>
        <begin position="52"/>
        <end position="74"/>
    </location>
</feature>
<dbReference type="Proteomes" id="UP000245474">
    <property type="component" value="Unassembled WGS sequence"/>
</dbReference>
<sequence length="171" mass="18018">MSVQTFLAGIVRLRSGIRIAASAVVLATTVAIGCTLMLGVIVRYILAGSVAWASEVPVMLFPWLIMAGIVLAAVHEEHLGVDFFARKLPPAWQRALQLAVLVLVAALMLALAAQAPSILSFMQYRSTPVLGLPSTWAFYSVPIGMLAVAAVALLRLAEVATQPLAGRGGRA</sequence>
<evidence type="ECO:0000256" key="2">
    <source>
        <dbReference type="ARBA" id="ARBA00022448"/>
    </source>
</evidence>
<comment type="subunit">
    <text evidence="9">The complex comprises the extracytoplasmic solute receptor protein and the two transmembrane proteins.</text>
</comment>
<evidence type="ECO:0000256" key="6">
    <source>
        <dbReference type="ARBA" id="ARBA00022989"/>
    </source>
</evidence>
<keyword evidence="3" id="KW-1003">Cell membrane</keyword>
<keyword evidence="5 9" id="KW-0812">Transmembrane</keyword>
<dbReference type="PANTHER" id="PTHR35011">
    <property type="entry name" value="2,3-DIKETO-L-GULONATE TRAP TRANSPORTER SMALL PERMEASE PROTEIN YIAM"/>
    <property type="match status" value="1"/>
</dbReference>
<comment type="subcellular location">
    <subcellularLocation>
        <location evidence="1 9">Cell inner membrane</location>
        <topology evidence="1 9">Multi-pass membrane protein</topology>
    </subcellularLocation>
</comment>
<evidence type="ECO:0000256" key="1">
    <source>
        <dbReference type="ARBA" id="ARBA00004429"/>
    </source>
</evidence>
<evidence type="ECO:0000256" key="5">
    <source>
        <dbReference type="ARBA" id="ARBA00022692"/>
    </source>
</evidence>
<evidence type="ECO:0000313" key="11">
    <source>
        <dbReference type="EMBL" id="PWG65796.1"/>
    </source>
</evidence>
<evidence type="ECO:0000256" key="4">
    <source>
        <dbReference type="ARBA" id="ARBA00022519"/>
    </source>
</evidence>
<evidence type="ECO:0000256" key="9">
    <source>
        <dbReference type="RuleBase" id="RU369079"/>
    </source>
</evidence>
<feature type="transmembrane region" description="Helical" evidence="9">
    <location>
        <begin position="95"/>
        <end position="116"/>
    </location>
</feature>
<name>A0A2U2N9C7_9GAMM</name>
<evidence type="ECO:0000256" key="3">
    <source>
        <dbReference type="ARBA" id="ARBA00022475"/>
    </source>
</evidence>
<dbReference type="InterPro" id="IPR055348">
    <property type="entry name" value="DctQ"/>
</dbReference>
<comment type="caution">
    <text evidence="11">The sequence shown here is derived from an EMBL/GenBank/DDBJ whole genome shotgun (WGS) entry which is preliminary data.</text>
</comment>
<feature type="transmembrane region" description="Helical" evidence="9">
    <location>
        <begin position="21"/>
        <end position="46"/>
    </location>
</feature>
<evidence type="ECO:0000256" key="8">
    <source>
        <dbReference type="ARBA" id="ARBA00038436"/>
    </source>
</evidence>
<keyword evidence="2 9" id="KW-0813">Transport</keyword>
<feature type="domain" description="Tripartite ATP-independent periplasmic transporters DctQ component" evidence="10">
    <location>
        <begin position="34"/>
        <end position="160"/>
    </location>
</feature>
<organism evidence="11 12">
    <name type="scientific">Sediminicurvatus halobius</name>
    <dbReference type="NCBI Taxonomy" id="2182432"/>
    <lineage>
        <taxon>Bacteria</taxon>
        <taxon>Pseudomonadati</taxon>
        <taxon>Pseudomonadota</taxon>
        <taxon>Gammaproteobacteria</taxon>
        <taxon>Chromatiales</taxon>
        <taxon>Ectothiorhodospiraceae</taxon>
        <taxon>Sediminicurvatus</taxon>
    </lineage>
</organism>
<keyword evidence="4 9" id="KW-0997">Cell inner membrane</keyword>
<dbReference type="EMBL" id="QFFI01000001">
    <property type="protein sequence ID" value="PWG65796.1"/>
    <property type="molecule type" value="Genomic_DNA"/>
</dbReference>
<evidence type="ECO:0000259" key="10">
    <source>
        <dbReference type="Pfam" id="PF04290"/>
    </source>
</evidence>
<feature type="transmembrane region" description="Helical" evidence="9">
    <location>
        <begin position="136"/>
        <end position="157"/>
    </location>
</feature>
<keyword evidence="12" id="KW-1185">Reference proteome</keyword>
<reference evidence="11 12" key="1">
    <citation type="submission" date="2018-05" db="EMBL/GenBank/DDBJ databases">
        <title>Spiribacter halobius sp. nov., a moderately halophilic bacterium isolated from marine solar saltern.</title>
        <authorList>
            <person name="Zheng W.-S."/>
            <person name="Lu D.-C."/>
            <person name="Du Z.-J."/>
        </authorList>
    </citation>
    <scope>NUCLEOTIDE SEQUENCE [LARGE SCALE GENOMIC DNA]</scope>
    <source>
        <strain evidence="11 12">E85</strain>
    </source>
</reference>
<dbReference type="RefSeq" id="WP_109675170.1">
    <property type="nucleotide sequence ID" value="NZ_CP086615.1"/>
</dbReference>
<comment type="similarity">
    <text evidence="8 9">Belongs to the TRAP transporter small permease family.</text>
</comment>
<evidence type="ECO:0000313" key="12">
    <source>
        <dbReference type="Proteomes" id="UP000245474"/>
    </source>
</evidence>
<dbReference type="GO" id="GO:0015740">
    <property type="term" value="P:C4-dicarboxylate transport"/>
    <property type="evidence" value="ECO:0007669"/>
    <property type="project" value="TreeGrafter"/>
</dbReference>
<gene>
    <name evidence="11" type="ORF">DEM34_00590</name>
</gene>
<proteinExistence type="inferred from homology"/>
<protein>
    <recommendedName>
        <fullName evidence="9">TRAP transporter small permease protein</fullName>
    </recommendedName>
</protein>
<keyword evidence="7 9" id="KW-0472">Membrane</keyword>
<dbReference type="GO" id="GO:0022857">
    <property type="term" value="F:transmembrane transporter activity"/>
    <property type="evidence" value="ECO:0007669"/>
    <property type="project" value="UniProtKB-UniRule"/>
</dbReference>
<keyword evidence="6 9" id="KW-1133">Transmembrane helix</keyword>
<dbReference type="Pfam" id="PF04290">
    <property type="entry name" value="DctQ"/>
    <property type="match status" value="1"/>
</dbReference>
<dbReference type="PANTHER" id="PTHR35011:SF2">
    <property type="entry name" value="2,3-DIKETO-L-GULONATE TRAP TRANSPORTER SMALL PERMEASE PROTEIN YIAM"/>
    <property type="match status" value="1"/>
</dbReference>
<dbReference type="InterPro" id="IPR007387">
    <property type="entry name" value="TRAP_DctQ"/>
</dbReference>
<accession>A0A2U2N9C7</accession>
<dbReference type="AlphaFoldDB" id="A0A2U2N9C7"/>
<comment type="function">
    <text evidence="9">Part of the tripartite ATP-independent periplasmic (TRAP) transport system.</text>
</comment>
<dbReference type="OrthoDB" id="2085311at2"/>
<dbReference type="GO" id="GO:0005886">
    <property type="term" value="C:plasma membrane"/>
    <property type="evidence" value="ECO:0007669"/>
    <property type="project" value="UniProtKB-SubCell"/>
</dbReference>